<keyword evidence="3" id="KW-1185">Reference proteome</keyword>
<dbReference type="OrthoDB" id="3625478at2759"/>
<name>A0A8H7MH41_9PLEO</name>
<gene>
    <name evidence="2" type="ORF">EKO04_001327</name>
</gene>
<reference evidence="2" key="1">
    <citation type="submission" date="2018-12" db="EMBL/GenBank/DDBJ databases">
        <authorList>
            <person name="Syme R.A."/>
            <person name="Farfan-Caceres L."/>
            <person name="Lichtenzveig J."/>
        </authorList>
    </citation>
    <scope>NUCLEOTIDE SEQUENCE</scope>
    <source>
        <strain evidence="2">Al4</strain>
    </source>
</reference>
<dbReference type="Proteomes" id="UP000651452">
    <property type="component" value="Unassembled WGS sequence"/>
</dbReference>
<dbReference type="PANTHER" id="PTHR40274:SF3">
    <property type="entry name" value="VIRGINIAMYCIN B LYASE"/>
    <property type="match status" value="1"/>
</dbReference>
<dbReference type="EMBL" id="RZGK01000003">
    <property type="protein sequence ID" value="KAF9700446.1"/>
    <property type="molecule type" value="Genomic_DNA"/>
</dbReference>
<protein>
    <recommendedName>
        <fullName evidence="4">NHL repeat-containing protein</fullName>
    </recommendedName>
</protein>
<feature type="chain" id="PRO_5034781422" description="NHL repeat-containing protein" evidence="1">
    <location>
        <begin position="18"/>
        <end position="368"/>
    </location>
</feature>
<evidence type="ECO:0000256" key="1">
    <source>
        <dbReference type="SAM" id="SignalP"/>
    </source>
</evidence>
<reference evidence="2" key="2">
    <citation type="submission" date="2020-09" db="EMBL/GenBank/DDBJ databases">
        <title>Reference genome assembly for Australian Ascochyta lentis isolate Al4.</title>
        <authorList>
            <person name="Lee R.C."/>
            <person name="Farfan-Caceres L.M."/>
            <person name="Debler J.W."/>
            <person name="Williams A.H."/>
            <person name="Henares B.M."/>
        </authorList>
    </citation>
    <scope>NUCLEOTIDE SEQUENCE</scope>
    <source>
        <strain evidence="2">Al4</strain>
    </source>
</reference>
<accession>A0A8H7MH41</accession>
<sequence>MFSHLTISLLAVTAAVAAPAPQLVDLTPGYSKGDSDPKRFRYYENQNSLQGPCDITTGPDGNIWTQNFLDNTVSKIEIESGKITNYKIPYSPDQLYVNQSLPLTGRVAFACAIQPGSDGNLYAATGVRSQFLKINPSSGNIKVFTPPFPNVPLLGNIQPFNDLWDGGSGMWYTLTTAGTLYHFDYATETFDGVYPLPIPLNGVVGAFVSKIDGNVWLAEMLGQAITKFDVKTKQFTRYPLPLNGLGIVVVRAETENRYIWFTGFLSNSNVRFDTQTEKIDVFTDPLPASFPTENTVDKQGRYWYSTVTRNTIQYLDTNNEAVVIDIPDNGVTSPVGIPPGLNIAIHYGPDNAIYFSQVLRNRIGRYQL</sequence>
<dbReference type="Gene3D" id="2.130.10.10">
    <property type="entry name" value="YVTN repeat-like/Quinoprotein amine dehydrogenase"/>
    <property type="match status" value="2"/>
</dbReference>
<dbReference type="InterPro" id="IPR015943">
    <property type="entry name" value="WD40/YVTN_repeat-like_dom_sf"/>
</dbReference>
<evidence type="ECO:0000313" key="2">
    <source>
        <dbReference type="EMBL" id="KAF9700446.1"/>
    </source>
</evidence>
<organism evidence="2 3">
    <name type="scientific">Ascochyta lentis</name>
    <dbReference type="NCBI Taxonomy" id="205686"/>
    <lineage>
        <taxon>Eukaryota</taxon>
        <taxon>Fungi</taxon>
        <taxon>Dikarya</taxon>
        <taxon>Ascomycota</taxon>
        <taxon>Pezizomycotina</taxon>
        <taxon>Dothideomycetes</taxon>
        <taxon>Pleosporomycetidae</taxon>
        <taxon>Pleosporales</taxon>
        <taxon>Pleosporineae</taxon>
        <taxon>Didymellaceae</taxon>
        <taxon>Ascochyta</taxon>
    </lineage>
</organism>
<comment type="caution">
    <text evidence="2">The sequence shown here is derived from an EMBL/GenBank/DDBJ whole genome shotgun (WGS) entry which is preliminary data.</text>
</comment>
<keyword evidence="1" id="KW-0732">Signal</keyword>
<dbReference type="Pfam" id="PF24684">
    <property type="entry name" value="Vgb_lyase"/>
    <property type="match status" value="1"/>
</dbReference>
<dbReference type="AlphaFoldDB" id="A0A8H7MH41"/>
<evidence type="ECO:0000313" key="3">
    <source>
        <dbReference type="Proteomes" id="UP000651452"/>
    </source>
</evidence>
<dbReference type="InterPro" id="IPR051344">
    <property type="entry name" value="Vgb"/>
</dbReference>
<proteinExistence type="predicted"/>
<feature type="signal peptide" evidence="1">
    <location>
        <begin position="1"/>
        <end position="17"/>
    </location>
</feature>
<dbReference type="PANTHER" id="PTHR40274">
    <property type="entry name" value="VIRGINIAMYCIN B LYASE"/>
    <property type="match status" value="1"/>
</dbReference>
<evidence type="ECO:0008006" key="4">
    <source>
        <dbReference type="Google" id="ProtNLM"/>
    </source>
</evidence>
<dbReference type="SUPFAM" id="SSF101898">
    <property type="entry name" value="NHL repeat"/>
    <property type="match status" value="1"/>
</dbReference>